<dbReference type="PANTHER" id="PTHR42988">
    <property type="entry name" value="PHOSPHOHYDROLASE"/>
    <property type="match status" value="1"/>
</dbReference>
<dbReference type="RefSeq" id="WP_011398156.1">
    <property type="nucleotide sequence ID" value="NC_007645.1"/>
</dbReference>
<dbReference type="PANTHER" id="PTHR42988:SF2">
    <property type="entry name" value="CYCLIC NUCLEOTIDE PHOSPHODIESTERASE CBUA0032-RELATED"/>
    <property type="match status" value="1"/>
</dbReference>
<evidence type="ECO:0000256" key="4">
    <source>
        <dbReference type="ARBA" id="ARBA00025742"/>
    </source>
</evidence>
<dbReference type="OrthoDB" id="9811542at2"/>
<dbReference type="InterPro" id="IPR050884">
    <property type="entry name" value="CNP_phosphodiesterase-III"/>
</dbReference>
<dbReference type="CDD" id="cd07400">
    <property type="entry name" value="MPP_1"/>
    <property type="match status" value="1"/>
</dbReference>
<evidence type="ECO:0000256" key="3">
    <source>
        <dbReference type="ARBA" id="ARBA00023004"/>
    </source>
</evidence>
<dbReference type="AlphaFoldDB" id="Q2SE35"/>
<keyword evidence="1" id="KW-0479">Metal-binding</keyword>
<feature type="domain" description="Calcineurin-like phosphoesterase" evidence="5">
    <location>
        <begin position="1"/>
        <end position="190"/>
    </location>
</feature>
<dbReference type="InterPro" id="IPR004843">
    <property type="entry name" value="Calcineurin-like_PHP"/>
</dbReference>
<dbReference type="STRING" id="349521.HCH_04384"/>
<dbReference type="SUPFAM" id="SSF56300">
    <property type="entry name" value="Metallo-dependent phosphatases"/>
    <property type="match status" value="1"/>
</dbReference>
<evidence type="ECO:0000256" key="2">
    <source>
        <dbReference type="ARBA" id="ARBA00022801"/>
    </source>
</evidence>
<dbReference type="KEGG" id="hch:HCH_04384"/>
<dbReference type="eggNOG" id="COG1409">
    <property type="taxonomic scope" value="Bacteria"/>
</dbReference>
<dbReference type="InterPro" id="IPR029052">
    <property type="entry name" value="Metallo-depent_PP-like"/>
</dbReference>
<dbReference type="GO" id="GO:0016787">
    <property type="term" value="F:hydrolase activity"/>
    <property type="evidence" value="ECO:0007669"/>
    <property type="project" value="UniProtKB-KW"/>
</dbReference>
<evidence type="ECO:0000313" key="7">
    <source>
        <dbReference type="Proteomes" id="UP000000238"/>
    </source>
</evidence>
<comment type="similarity">
    <text evidence="4">Belongs to the cyclic nucleotide phosphodiesterase class-III family.</text>
</comment>
<dbReference type="EMBL" id="CP000155">
    <property type="protein sequence ID" value="ABC31089.1"/>
    <property type="molecule type" value="Genomic_DNA"/>
</dbReference>
<evidence type="ECO:0000256" key="1">
    <source>
        <dbReference type="ARBA" id="ARBA00022723"/>
    </source>
</evidence>
<protein>
    <submittedName>
        <fullName evidence="6">Predicted phosphohydrolase</fullName>
    </submittedName>
</protein>
<dbReference type="Proteomes" id="UP000000238">
    <property type="component" value="Chromosome"/>
</dbReference>
<keyword evidence="7" id="KW-1185">Reference proteome</keyword>
<dbReference type="HOGENOM" id="CLU_063034_0_0_6"/>
<dbReference type="GO" id="GO:0046872">
    <property type="term" value="F:metal ion binding"/>
    <property type="evidence" value="ECO:0007669"/>
    <property type="project" value="UniProtKB-KW"/>
</dbReference>
<gene>
    <name evidence="6" type="ordered locus">HCH_04384</name>
</gene>
<name>Q2SE35_HAHCH</name>
<evidence type="ECO:0000259" key="5">
    <source>
        <dbReference type="Pfam" id="PF00149"/>
    </source>
</evidence>
<dbReference type="Gene3D" id="3.60.21.10">
    <property type="match status" value="1"/>
</dbReference>
<proteinExistence type="inferred from homology"/>
<sequence length="275" mass="31176">MQIIQLSDPHFGTEDWTVQEALVRTLNDMRPELLLFSGDITQRATRLQFAAARAFLERIEADNVLAVPGNHDIPLFNLWSRLTAPYKKYCEIFGTDLEPEFENNLALIVGVNTTHKYRHVDGEISPQRADAVARRLASAPDKLRVVVAHHPCQVVLPSDQKNLLIGREYALKAWIEAGVDLVLGGHIHYPFILPLRESFPEAPSGVFVMQAGTATSPRVRSGKPNSFNRILVRRDRRMTLLERWDYDSATGRFRVALRFSPWGDESSRQVQATFC</sequence>
<evidence type="ECO:0000313" key="6">
    <source>
        <dbReference type="EMBL" id="ABC31089.1"/>
    </source>
</evidence>
<organism evidence="6 7">
    <name type="scientific">Hahella chejuensis (strain KCTC 2396)</name>
    <dbReference type="NCBI Taxonomy" id="349521"/>
    <lineage>
        <taxon>Bacteria</taxon>
        <taxon>Pseudomonadati</taxon>
        <taxon>Pseudomonadota</taxon>
        <taxon>Gammaproteobacteria</taxon>
        <taxon>Oceanospirillales</taxon>
        <taxon>Hahellaceae</taxon>
        <taxon>Hahella</taxon>
    </lineage>
</organism>
<keyword evidence="3" id="KW-0408">Iron</keyword>
<reference evidence="6 7" key="1">
    <citation type="journal article" date="2005" name="Nucleic Acids Res.">
        <title>Genomic blueprint of Hahella chejuensis, a marine microbe producing an algicidal agent.</title>
        <authorList>
            <person name="Jeong H."/>
            <person name="Yim J.H."/>
            <person name="Lee C."/>
            <person name="Choi S.-H."/>
            <person name="Park Y.K."/>
            <person name="Yoon S.H."/>
            <person name="Hur C.-G."/>
            <person name="Kang H.-Y."/>
            <person name="Kim D."/>
            <person name="Lee H.H."/>
            <person name="Park K.H."/>
            <person name="Park S.-H."/>
            <person name="Park H.-S."/>
            <person name="Lee H.K."/>
            <person name="Oh T.K."/>
            <person name="Kim J.F."/>
        </authorList>
    </citation>
    <scope>NUCLEOTIDE SEQUENCE [LARGE SCALE GENOMIC DNA]</scope>
    <source>
        <strain evidence="6 7">KCTC 2396</strain>
    </source>
</reference>
<keyword evidence="2 6" id="KW-0378">Hydrolase</keyword>
<dbReference type="Pfam" id="PF00149">
    <property type="entry name" value="Metallophos"/>
    <property type="match status" value="1"/>
</dbReference>
<accession>Q2SE35</accession>